<evidence type="ECO:0000313" key="1">
    <source>
        <dbReference type="EMBL" id="KAK4138532.1"/>
    </source>
</evidence>
<protein>
    <submittedName>
        <fullName evidence="1">Uncharacterized protein</fullName>
    </submittedName>
</protein>
<evidence type="ECO:0000313" key="2">
    <source>
        <dbReference type="Proteomes" id="UP001304895"/>
    </source>
</evidence>
<keyword evidence="2" id="KW-1185">Reference proteome</keyword>
<comment type="caution">
    <text evidence="1">The sequence shown here is derived from an EMBL/GenBank/DDBJ whole genome shotgun (WGS) entry which is preliminary data.</text>
</comment>
<organism evidence="1 2">
    <name type="scientific">Trichocladium antarcticum</name>
    <dbReference type="NCBI Taxonomy" id="1450529"/>
    <lineage>
        <taxon>Eukaryota</taxon>
        <taxon>Fungi</taxon>
        <taxon>Dikarya</taxon>
        <taxon>Ascomycota</taxon>
        <taxon>Pezizomycotina</taxon>
        <taxon>Sordariomycetes</taxon>
        <taxon>Sordariomycetidae</taxon>
        <taxon>Sordariales</taxon>
        <taxon>Chaetomiaceae</taxon>
        <taxon>Trichocladium</taxon>
    </lineage>
</organism>
<name>A0AAN6ZHE9_9PEZI</name>
<reference evidence="1" key="1">
    <citation type="journal article" date="2023" name="Mol. Phylogenet. Evol.">
        <title>Genome-scale phylogeny and comparative genomics of the fungal order Sordariales.</title>
        <authorList>
            <person name="Hensen N."/>
            <person name="Bonometti L."/>
            <person name="Westerberg I."/>
            <person name="Brannstrom I.O."/>
            <person name="Guillou S."/>
            <person name="Cros-Aarteil S."/>
            <person name="Calhoun S."/>
            <person name="Haridas S."/>
            <person name="Kuo A."/>
            <person name="Mondo S."/>
            <person name="Pangilinan J."/>
            <person name="Riley R."/>
            <person name="LaButti K."/>
            <person name="Andreopoulos B."/>
            <person name="Lipzen A."/>
            <person name="Chen C."/>
            <person name="Yan M."/>
            <person name="Daum C."/>
            <person name="Ng V."/>
            <person name="Clum A."/>
            <person name="Steindorff A."/>
            <person name="Ohm R.A."/>
            <person name="Martin F."/>
            <person name="Silar P."/>
            <person name="Natvig D.O."/>
            <person name="Lalanne C."/>
            <person name="Gautier V."/>
            <person name="Ament-Velasquez S.L."/>
            <person name="Kruys A."/>
            <person name="Hutchinson M.I."/>
            <person name="Powell A.J."/>
            <person name="Barry K."/>
            <person name="Miller A.N."/>
            <person name="Grigoriev I.V."/>
            <person name="Debuchy R."/>
            <person name="Gladieux P."/>
            <person name="Hiltunen Thoren M."/>
            <person name="Johannesson H."/>
        </authorList>
    </citation>
    <scope>NUCLEOTIDE SEQUENCE</scope>
    <source>
        <strain evidence="1">CBS 123565</strain>
    </source>
</reference>
<dbReference type="EMBL" id="MU853401">
    <property type="protein sequence ID" value="KAK4138532.1"/>
    <property type="molecule type" value="Genomic_DNA"/>
</dbReference>
<reference evidence="1" key="2">
    <citation type="submission" date="2023-05" db="EMBL/GenBank/DDBJ databases">
        <authorList>
            <consortium name="Lawrence Berkeley National Laboratory"/>
            <person name="Steindorff A."/>
            <person name="Hensen N."/>
            <person name="Bonometti L."/>
            <person name="Westerberg I."/>
            <person name="Brannstrom I.O."/>
            <person name="Guillou S."/>
            <person name="Cros-Aarteil S."/>
            <person name="Calhoun S."/>
            <person name="Haridas S."/>
            <person name="Kuo A."/>
            <person name="Mondo S."/>
            <person name="Pangilinan J."/>
            <person name="Riley R."/>
            <person name="Labutti K."/>
            <person name="Andreopoulos B."/>
            <person name="Lipzen A."/>
            <person name="Chen C."/>
            <person name="Yanf M."/>
            <person name="Daum C."/>
            <person name="Ng V."/>
            <person name="Clum A."/>
            <person name="Ohm R."/>
            <person name="Martin F."/>
            <person name="Silar P."/>
            <person name="Natvig D."/>
            <person name="Lalanne C."/>
            <person name="Gautier V."/>
            <person name="Ament-Velasquez S.L."/>
            <person name="Kruys A."/>
            <person name="Hutchinson M.I."/>
            <person name="Powell A.J."/>
            <person name="Barry K."/>
            <person name="Miller A.N."/>
            <person name="Grigoriev I.V."/>
            <person name="Debuchy R."/>
            <person name="Gladieux P."/>
            <person name="Thoren M.H."/>
            <person name="Johannesson H."/>
        </authorList>
    </citation>
    <scope>NUCLEOTIDE SEQUENCE</scope>
    <source>
        <strain evidence="1">CBS 123565</strain>
    </source>
</reference>
<proteinExistence type="predicted"/>
<accession>A0AAN6ZHE9</accession>
<dbReference type="Proteomes" id="UP001304895">
    <property type="component" value="Unassembled WGS sequence"/>
</dbReference>
<dbReference type="AlphaFoldDB" id="A0AAN6ZHE9"/>
<gene>
    <name evidence="1" type="ORF">BT67DRAFT_12595</name>
</gene>
<sequence length="163" mass="17798">MRFVTAGSRVDVRTHPHSASRLCFKRRREEGGSEAIAIGGENARRGGVRSHPATSFPMAENGPPLPVHRNDQAASSTNYITSRPQVSQTRQHIPTSTQPLIDKPILPGAEVGYLPNACYFKSHDHEFVLGSFPHSGHDPRRSYISPQADSALPMNARLGCCDS</sequence>